<gene>
    <name evidence="2" type="ORF">CDEST_08850</name>
</gene>
<accession>A0AAX4IL27</accession>
<feature type="compositionally biased region" description="Polar residues" evidence="1">
    <location>
        <begin position="93"/>
        <end position="104"/>
    </location>
</feature>
<dbReference type="KEGG" id="cdet:87945353"/>
<dbReference type="AlphaFoldDB" id="A0AAX4IL27"/>
<dbReference type="RefSeq" id="XP_062781060.1">
    <property type="nucleotide sequence ID" value="XM_062925009.1"/>
</dbReference>
<keyword evidence="3" id="KW-1185">Reference proteome</keyword>
<protein>
    <submittedName>
        <fullName evidence="2">Uncharacterized protein</fullName>
    </submittedName>
</protein>
<sequence>MAAAGASSRLAQPEHSVSQHGRVWRGHGSAYRGASHGKKRPFATAHRHESGGGLMPNRGTAGVGRWALGVGRRNGYSRADLSSNRTGREKASPHSNGTVGNSRKSTGDLIGRPDLVTHSQPPIRTTGPPRPRPPASKDELRPTQCLYEMCRHKKHGRFLR</sequence>
<evidence type="ECO:0000313" key="3">
    <source>
        <dbReference type="Proteomes" id="UP001322277"/>
    </source>
</evidence>
<dbReference type="EMBL" id="CP137309">
    <property type="protein sequence ID" value="WQF83836.1"/>
    <property type="molecule type" value="Genomic_DNA"/>
</dbReference>
<reference evidence="3" key="1">
    <citation type="journal article" date="2023" name="bioRxiv">
        <title>Complete genome of the Medicago anthracnose fungus, Colletotrichum destructivum, reveals a mini-chromosome-like region within a core chromosome.</title>
        <authorList>
            <person name="Lapalu N."/>
            <person name="Simon A."/>
            <person name="Lu A."/>
            <person name="Plaumann P.-L."/>
            <person name="Amselem J."/>
            <person name="Pigne S."/>
            <person name="Auger A."/>
            <person name="Koch C."/>
            <person name="Dallery J.-F."/>
            <person name="O'Connell R.J."/>
        </authorList>
    </citation>
    <scope>NUCLEOTIDE SEQUENCE [LARGE SCALE GENOMIC DNA]</scope>
    <source>
        <strain evidence="3">CBS 520.97</strain>
    </source>
</reference>
<dbReference type="Proteomes" id="UP001322277">
    <property type="component" value="Chromosome 5"/>
</dbReference>
<dbReference type="GeneID" id="87945353"/>
<proteinExistence type="predicted"/>
<name>A0AAX4IL27_9PEZI</name>
<feature type="region of interest" description="Disordered" evidence="1">
    <location>
        <begin position="1"/>
        <end position="143"/>
    </location>
</feature>
<evidence type="ECO:0000256" key="1">
    <source>
        <dbReference type="SAM" id="MobiDB-lite"/>
    </source>
</evidence>
<evidence type="ECO:0000313" key="2">
    <source>
        <dbReference type="EMBL" id="WQF83836.1"/>
    </source>
</evidence>
<organism evidence="2 3">
    <name type="scientific">Colletotrichum destructivum</name>
    <dbReference type="NCBI Taxonomy" id="34406"/>
    <lineage>
        <taxon>Eukaryota</taxon>
        <taxon>Fungi</taxon>
        <taxon>Dikarya</taxon>
        <taxon>Ascomycota</taxon>
        <taxon>Pezizomycotina</taxon>
        <taxon>Sordariomycetes</taxon>
        <taxon>Hypocreomycetidae</taxon>
        <taxon>Glomerellales</taxon>
        <taxon>Glomerellaceae</taxon>
        <taxon>Colletotrichum</taxon>
        <taxon>Colletotrichum destructivum species complex</taxon>
    </lineage>
</organism>